<dbReference type="EMBL" id="CP001734">
    <property type="protein sequence ID" value="ACV67506.1"/>
    <property type="molecule type" value="Genomic_DNA"/>
</dbReference>
<accession>C8WZN1</accession>
<dbReference type="eggNOG" id="COG0406">
    <property type="taxonomic scope" value="Bacteria"/>
</dbReference>
<proteinExistence type="predicted"/>
<dbReference type="Pfam" id="PF01591">
    <property type="entry name" value="6PF2K"/>
    <property type="match status" value="1"/>
</dbReference>
<dbReference type="SMART" id="SM00855">
    <property type="entry name" value="PGAM"/>
    <property type="match status" value="1"/>
</dbReference>
<dbReference type="PRINTS" id="PR00991">
    <property type="entry name" value="6PFRUCTKNASE"/>
</dbReference>
<dbReference type="GO" id="GO:0005524">
    <property type="term" value="F:ATP binding"/>
    <property type="evidence" value="ECO:0007669"/>
    <property type="project" value="UniProtKB-KW"/>
</dbReference>
<gene>
    <name evidence="5" type="ordered locus">Dret_0204</name>
</gene>
<dbReference type="SUPFAM" id="SSF53254">
    <property type="entry name" value="Phosphoglycerate mutase-like"/>
    <property type="match status" value="1"/>
</dbReference>
<dbReference type="InterPro" id="IPR027417">
    <property type="entry name" value="P-loop_NTPase"/>
</dbReference>
<reference evidence="6" key="1">
    <citation type="submission" date="2009-09" db="EMBL/GenBank/DDBJ databases">
        <title>The complete chromosome of Desulfohalobium retbaense DSM 5692.</title>
        <authorList>
            <consortium name="US DOE Joint Genome Institute (JGI-PGF)"/>
            <person name="Lucas S."/>
            <person name="Copeland A."/>
            <person name="Lapidus A."/>
            <person name="Glavina del Rio T."/>
            <person name="Dalin E."/>
            <person name="Tice H."/>
            <person name="Bruce D."/>
            <person name="Goodwin L."/>
            <person name="Pitluck S."/>
            <person name="Kyrpides N."/>
            <person name="Mavromatis K."/>
            <person name="Ivanova N."/>
            <person name="Mikhailova N."/>
            <person name="Munk A.C."/>
            <person name="Brettin T."/>
            <person name="Detter J.C."/>
            <person name="Han C."/>
            <person name="Tapia R."/>
            <person name="Larimer F."/>
            <person name="Land M."/>
            <person name="Hauser L."/>
            <person name="Markowitz V."/>
            <person name="Cheng J.-F."/>
            <person name="Hugenholtz P."/>
            <person name="Woyke T."/>
            <person name="Wu D."/>
            <person name="Spring S."/>
            <person name="Klenk H.-P."/>
            <person name="Eisen J.A."/>
        </authorList>
    </citation>
    <scope>NUCLEOTIDE SEQUENCE [LARGE SCALE GENOMIC DNA]</scope>
    <source>
        <strain evidence="6">DSM 5692</strain>
    </source>
</reference>
<dbReference type="STRING" id="485915.Dret_0204"/>
<evidence type="ECO:0000256" key="2">
    <source>
        <dbReference type="ARBA" id="ARBA00022840"/>
    </source>
</evidence>
<dbReference type="GO" id="GO:0003873">
    <property type="term" value="F:6-phosphofructo-2-kinase activity"/>
    <property type="evidence" value="ECO:0007669"/>
    <property type="project" value="InterPro"/>
</dbReference>
<keyword evidence="6" id="KW-1185">Reference proteome</keyword>
<dbReference type="SUPFAM" id="SSF52540">
    <property type="entry name" value="P-loop containing nucleoside triphosphate hydrolases"/>
    <property type="match status" value="1"/>
</dbReference>
<keyword evidence="2" id="KW-0067">ATP-binding</keyword>
<dbReference type="RefSeq" id="WP_015750665.1">
    <property type="nucleotide sequence ID" value="NC_013223.1"/>
</dbReference>
<evidence type="ECO:0000313" key="5">
    <source>
        <dbReference type="EMBL" id="ACV67506.1"/>
    </source>
</evidence>
<dbReference type="AlphaFoldDB" id="C8WZN1"/>
<dbReference type="OrthoDB" id="4697614at2"/>
<dbReference type="InterPro" id="IPR029033">
    <property type="entry name" value="His_PPase_superfam"/>
</dbReference>
<dbReference type="GO" id="GO:0005829">
    <property type="term" value="C:cytosol"/>
    <property type="evidence" value="ECO:0007669"/>
    <property type="project" value="TreeGrafter"/>
</dbReference>
<reference evidence="5 6" key="2">
    <citation type="journal article" date="2010" name="Stand. Genomic Sci.">
        <title>Complete genome sequence of Desulfohalobium retbaense type strain (HR(100)).</title>
        <authorList>
            <person name="Spring S."/>
            <person name="Nolan M."/>
            <person name="Lapidus A."/>
            <person name="Glavina Del Rio T."/>
            <person name="Copeland A."/>
            <person name="Tice H."/>
            <person name="Cheng J.F."/>
            <person name="Lucas S."/>
            <person name="Land M."/>
            <person name="Chen F."/>
            <person name="Bruce D."/>
            <person name="Goodwin L."/>
            <person name="Pitluck S."/>
            <person name="Ivanova N."/>
            <person name="Mavromatis K."/>
            <person name="Mikhailova N."/>
            <person name="Pati A."/>
            <person name="Chen A."/>
            <person name="Palaniappan K."/>
            <person name="Hauser L."/>
            <person name="Chang Y.J."/>
            <person name="Jeffries C.D."/>
            <person name="Munk C."/>
            <person name="Kiss H."/>
            <person name="Chain P."/>
            <person name="Han C."/>
            <person name="Brettin T."/>
            <person name="Detter J.C."/>
            <person name="Schuler E."/>
            <person name="Goker M."/>
            <person name="Rohde M."/>
            <person name="Bristow J."/>
            <person name="Eisen J.A."/>
            <person name="Markowitz V."/>
            <person name="Hugenholtz P."/>
            <person name="Kyrpides N.C."/>
            <person name="Klenk H.P."/>
        </authorList>
    </citation>
    <scope>NUCLEOTIDE SEQUENCE [LARGE SCALE GENOMIC DNA]</scope>
    <source>
        <strain evidence="5 6">DSM 5692</strain>
    </source>
</reference>
<dbReference type="InterPro" id="IPR013078">
    <property type="entry name" value="His_Pase_superF_clade-1"/>
</dbReference>
<feature type="domain" description="6-phosphofructo-2-kinase" evidence="4">
    <location>
        <begin position="5"/>
        <end position="192"/>
    </location>
</feature>
<dbReference type="Gene3D" id="3.40.50.300">
    <property type="entry name" value="P-loop containing nucleotide triphosphate hydrolases"/>
    <property type="match status" value="1"/>
</dbReference>
<evidence type="ECO:0000313" key="6">
    <source>
        <dbReference type="Proteomes" id="UP000001052"/>
    </source>
</evidence>
<dbReference type="InterPro" id="IPR003094">
    <property type="entry name" value="6Pfruct_kin"/>
</dbReference>
<dbReference type="Proteomes" id="UP000001052">
    <property type="component" value="Chromosome"/>
</dbReference>
<name>C8WZN1_DESRD</name>
<dbReference type="PIRSF" id="PIRSF000709">
    <property type="entry name" value="6PFK_2-Ptase"/>
    <property type="match status" value="1"/>
</dbReference>
<sequence>MSEAHQALCIAMVGLPARGKSTLAQKIQDGLAADGVRAAIFNNGEMRRALDRNDTTAPDFYHPANTEAAGVREKIAALNIQRAREFLRDGGQVAILDATNVSRKRREFVERQMHDIPLLFLECFNEDEEILEENILQKARLSEFAHLETRQATASFKKRIEYYRRLFCPLGEERNFIRQDSFLNTIHAIQILDRIPYFEQLRDLLVTDFVPNLYVARHGTSVFNLENRVGGDSPLAQAGHQQAKRLAATFRDTPLSMVFTSTRRRTRQTAAYVLEAQQTAPPLYSMELFDEIDCGICEEMDYEEVKRRRPDVHRGRVEDKYNFVYPGGEGYRNMRARIERGVRKALYLSGGSRHILIIGHRAVNRLILSYFLYRRPADVPYLYIPQDRYFHISCAQNERRIRLRPLLS</sequence>
<dbReference type="GO" id="GO:0004331">
    <property type="term" value="F:fructose-2,6-bisphosphate 2-phosphatase activity"/>
    <property type="evidence" value="ECO:0007669"/>
    <property type="project" value="TreeGrafter"/>
</dbReference>
<dbReference type="CDD" id="cd07067">
    <property type="entry name" value="HP_PGM_like"/>
    <property type="match status" value="1"/>
</dbReference>
<dbReference type="PANTHER" id="PTHR10606:SF44">
    <property type="entry name" value="6-PHOSPHOFRUCTO 2-KINASE_FRUCTOSE 2,6-BISPHOSPHATASE LONG FORM"/>
    <property type="match status" value="1"/>
</dbReference>
<feature type="binding site" evidence="3">
    <location>
        <begin position="217"/>
        <end position="224"/>
    </location>
    <ligand>
        <name>substrate</name>
    </ligand>
</feature>
<keyword evidence="1" id="KW-0547">Nucleotide-binding</keyword>
<dbReference type="PANTHER" id="PTHR10606">
    <property type="entry name" value="6-PHOSPHOFRUCTO-2-KINASE/FRUCTOSE-2,6-BISPHOSPHATASE"/>
    <property type="match status" value="1"/>
</dbReference>
<evidence type="ECO:0000256" key="3">
    <source>
        <dbReference type="PIRSR" id="PIRSR613078-2"/>
    </source>
</evidence>
<dbReference type="HOGENOM" id="CLU_006383_1_0_7"/>
<protein>
    <submittedName>
        <fullName evidence="5">Phosphoglycerate mutase</fullName>
    </submittedName>
</protein>
<dbReference type="InterPro" id="IPR013079">
    <property type="entry name" value="6Phosfructo_kin"/>
</dbReference>
<evidence type="ECO:0000259" key="4">
    <source>
        <dbReference type="Pfam" id="PF01591"/>
    </source>
</evidence>
<feature type="binding site" evidence="3">
    <location>
        <position position="265"/>
    </location>
    <ligand>
        <name>substrate</name>
    </ligand>
</feature>
<evidence type="ECO:0000256" key="1">
    <source>
        <dbReference type="ARBA" id="ARBA00022741"/>
    </source>
</evidence>
<dbReference type="eggNOG" id="COG0645">
    <property type="taxonomic scope" value="Bacteria"/>
</dbReference>
<dbReference type="Pfam" id="PF00300">
    <property type="entry name" value="His_Phos_1"/>
    <property type="match status" value="1"/>
</dbReference>
<organism evidence="5 6">
    <name type="scientific">Desulfohalobium retbaense (strain ATCC 49708 / DSM 5692 / JCM 16813 / HR100)</name>
    <dbReference type="NCBI Taxonomy" id="485915"/>
    <lineage>
        <taxon>Bacteria</taxon>
        <taxon>Pseudomonadati</taxon>
        <taxon>Thermodesulfobacteriota</taxon>
        <taxon>Desulfovibrionia</taxon>
        <taxon>Desulfovibrionales</taxon>
        <taxon>Desulfohalobiaceae</taxon>
        <taxon>Desulfohalobium</taxon>
    </lineage>
</organism>
<dbReference type="GO" id="GO:0006003">
    <property type="term" value="P:fructose 2,6-bisphosphate metabolic process"/>
    <property type="evidence" value="ECO:0007669"/>
    <property type="project" value="InterPro"/>
</dbReference>
<dbReference type="GO" id="GO:0006000">
    <property type="term" value="P:fructose metabolic process"/>
    <property type="evidence" value="ECO:0007669"/>
    <property type="project" value="InterPro"/>
</dbReference>
<dbReference type="Gene3D" id="3.40.50.1240">
    <property type="entry name" value="Phosphoglycerate mutase-like"/>
    <property type="match status" value="1"/>
</dbReference>
<dbReference type="KEGG" id="drt:Dret_0204"/>